<dbReference type="InterPro" id="IPR001678">
    <property type="entry name" value="MeTrfase_RsmB-F_NOP2_dom"/>
</dbReference>
<feature type="domain" description="SAM-dependent MTase RsmB/NOP-type" evidence="8">
    <location>
        <begin position="3"/>
        <end position="296"/>
    </location>
</feature>
<evidence type="ECO:0000256" key="7">
    <source>
        <dbReference type="PROSITE-ProRule" id="PRU01023"/>
    </source>
</evidence>
<gene>
    <name evidence="9" type="ORF">AAC431_07125</name>
</gene>
<dbReference type="PROSITE" id="PS01153">
    <property type="entry name" value="NOL1_NOP2_SUN"/>
    <property type="match status" value="1"/>
</dbReference>
<evidence type="ECO:0000256" key="3">
    <source>
        <dbReference type="ARBA" id="ARBA00022603"/>
    </source>
</evidence>
<evidence type="ECO:0000256" key="6">
    <source>
        <dbReference type="ARBA" id="ARBA00022884"/>
    </source>
</evidence>
<evidence type="ECO:0000259" key="8">
    <source>
        <dbReference type="PROSITE" id="PS51686"/>
    </source>
</evidence>
<dbReference type="InterPro" id="IPR027391">
    <property type="entry name" value="Nol1_Nop2_Fmu_2"/>
</dbReference>
<dbReference type="Pfam" id="PF17126">
    <property type="entry name" value="RsmF_methylt_CI"/>
    <property type="match status" value="1"/>
</dbReference>
<dbReference type="EMBL" id="JBBVUL010000014">
    <property type="protein sequence ID" value="MEL0565679.1"/>
    <property type="molecule type" value="Genomic_DNA"/>
</dbReference>
<dbReference type="Gene3D" id="3.40.50.150">
    <property type="entry name" value="Vaccinia Virus protein VP39"/>
    <property type="match status" value="1"/>
</dbReference>
<dbReference type="InterPro" id="IPR023267">
    <property type="entry name" value="RCMT"/>
</dbReference>
<evidence type="ECO:0000256" key="5">
    <source>
        <dbReference type="ARBA" id="ARBA00022691"/>
    </source>
</evidence>
<dbReference type="InterPro" id="IPR029063">
    <property type="entry name" value="SAM-dependent_MTases_sf"/>
</dbReference>
<accession>A0ABU9FJB7</accession>
<dbReference type="CDD" id="cd21147">
    <property type="entry name" value="RsmF_methylt_CTD1"/>
    <property type="match status" value="1"/>
</dbReference>
<dbReference type="InterPro" id="IPR049560">
    <property type="entry name" value="MeTrfase_RsmB-F_NOP2_cat"/>
</dbReference>
<evidence type="ECO:0000256" key="1">
    <source>
        <dbReference type="ARBA" id="ARBA00007494"/>
    </source>
</evidence>
<feature type="binding site" evidence="7">
    <location>
        <position position="157"/>
    </location>
    <ligand>
        <name>S-adenosyl-L-methionine</name>
        <dbReference type="ChEBI" id="CHEBI:59789"/>
    </ligand>
</feature>
<evidence type="ECO:0000256" key="2">
    <source>
        <dbReference type="ARBA" id="ARBA00022490"/>
    </source>
</evidence>
<dbReference type="NCBIfam" id="TIGR00446">
    <property type="entry name" value="nop2p"/>
    <property type="match status" value="1"/>
</dbReference>
<keyword evidence="4 7" id="KW-0808">Transferase</keyword>
<reference evidence="9 10" key="1">
    <citation type="submission" date="2024-04" db="EMBL/GenBank/DDBJ databases">
        <title>Three lactobacilli isolated from voided urine samples from females with type 2 diabetes.</title>
        <authorList>
            <person name="Kula A."/>
            <person name="Stegman N."/>
            <person name="Putonti C."/>
        </authorList>
    </citation>
    <scope>NUCLEOTIDE SEQUENCE [LARGE SCALE GENOMIC DNA]</scope>
    <source>
        <strain evidence="9 10">1855</strain>
    </source>
</reference>
<keyword evidence="5 7" id="KW-0949">S-adenosyl-L-methionine</keyword>
<dbReference type="Gene3D" id="3.30.70.1170">
    <property type="entry name" value="Sun protein, domain 3"/>
    <property type="match status" value="1"/>
</dbReference>
<dbReference type="GO" id="GO:0032259">
    <property type="term" value="P:methylation"/>
    <property type="evidence" value="ECO:0007669"/>
    <property type="project" value="UniProtKB-KW"/>
</dbReference>
<organism evidence="9 10">
    <name type="scientific">Lactobacillus jensenii</name>
    <dbReference type="NCBI Taxonomy" id="109790"/>
    <lineage>
        <taxon>Bacteria</taxon>
        <taxon>Bacillati</taxon>
        <taxon>Bacillota</taxon>
        <taxon>Bacilli</taxon>
        <taxon>Lactobacillales</taxon>
        <taxon>Lactobacillaceae</taxon>
        <taxon>Lactobacillus</taxon>
    </lineage>
</organism>
<comment type="caution">
    <text evidence="9">The sequence shown here is derived from an EMBL/GenBank/DDBJ whole genome shotgun (WGS) entry which is preliminary data.</text>
</comment>
<feature type="binding site" evidence="7">
    <location>
        <begin position="106"/>
        <end position="112"/>
    </location>
    <ligand>
        <name>S-adenosyl-L-methionine</name>
        <dbReference type="ChEBI" id="CHEBI:59789"/>
    </ligand>
</feature>
<keyword evidence="2" id="KW-0963">Cytoplasm</keyword>
<keyword evidence="6 7" id="KW-0694">RNA-binding</keyword>
<evidence type="ECO:0000313" key="10">
    <source>
        <dbReference type="Proteomes" id="UP001385848"/>
    </source>
</evidence>
<dbReference type="SUPFAM" id="SSF53335">
    <property type="entry name" value="S-adenosyl-L-methionine-dependent methyltransferases"/>
    <property type="match status" value="1"/>
</dbReference>
<keyword evidence="3 7" id="KW-0489">Methyltransferase</keyword>
<dbReference type="GO" id="GO:0008168">
    <property type="term" value="F:methyltransferase activity"/>
    <property type="evidence" value="ECO:0007669"/>
    <property type="project" value="UniProtKB-KW"/>
</dbReference>
<dbReference type="PRINTS" id="PR02008">
    <property type="entry name" value="RCMTFAMILY"/>
</dbReference>
<evidence type="ECO:0000313" key="9">
    <source>
        <dbReference type="EMBL" id="MEL0565679.1"/>
    </source>
</evidence>
<dbReference type="CDD" id="cd02440">
    <property type="entry name" value="AdoMet_MTases"/>
    <property type="match status" value="1"/>
</dbReference>
<dbReference type="Pfam" id="PF13636">
    <property type="entry name" value="Methyltranf_PUA"/>
    <property type="match status" value="1"/>
</dbReference>
<dbReference type="Gene3D" id="2.30.130.60">
    <property type="match status" value="1"/>
</dbReference>
<dbReference type="Proteomes" id="UP001385848">
    <property type="component" value="Unassembled WGS sequence"/>
</dbReference>
<dbReference type="InterPro" id="IPR031341">
    <property type="entry name" value="Methyltr_RsmF_N"/>
</dbReference>
<sequence length="462" mass="51737">MDKLVLPKEFIDKYQKLLATKASSFFTALEAEPKKAFRLNPLKANYQKVSYDLSEPVNGVEDAYYGEISGRDIEWVNGYVYSQDPSAMYPAEALGVKPGQKVLDLCAAPGGKSTALLSALKNEGLLVANEISASRAKNLRENIERWGASNCLVTNEDTSQLAKKFPHFFDAILVDAPCSGEGMFRKNHDAVTYWSQEYVLECSSRQKEILNEAVKMLKTGGSLLYSTCTYAPEEDEKICAYLVNKLGFKLVKTKVNVASAGVPAWGENLAGIEYARRFWPQDEIGEGQFLAKFILSKASDTEENIDDFKQKNKKRRKKAGKKVEIFTKAEKELVKELLASFNLPVSFDFSKAAKSNDHVYIPAVEDTSQIKVLNNGLELGILKKGRFQPSQQLAQYLGQMQQERVVELQNQAEFEKYLHGETVKTEKKLKGFVLVSYQGKIFSFGKVAGQVVKNFYPKGLRV</sequence>
<protein>
    <submittedName>
        <fullName evidence="9">RsmF rRNA methyltransferase first C-terminal domain-containing protein</fullName>
    </submittedName>
</protein>
<dbReference type="InterPro" id="IPR018314">
    <property type="entry name" value="RsmB/NOL1/NOP2-like_CS"/>
</dbReference>
<feature type="binding site" evidence="7">
    <location>
        <position position="175"/>
    </location>
    <ligand>
        <name>S-adenosyl-L-methionine</name>
        <dbReference type="ChEBI" id="CHEBI:59789"/>
    </ligand>
</feature>
<feature type="active site" description="Nucleophile" evidence="7">
    <location>
        <position position="228"/>
    </location>
</feature>
<dbReference type="Pfam" id="PF17125">
    <property type="entry name" value="Methyltr_RsmF_N"/>
    <property type="match status" value="1"/>
</dbReference>
<keyword evidence="10" id="KW-1185">Reference proteome</keyword>
<comment type="similarity">
    <text evidence="1 7">Belongs to the class I-like SAM-binding methyltransferase superfamily. RsmB/NOP family.</text>
</comment>
<feature type="binding site" evidence="7">
    <location>
        <position position="130"/>
    </location>
    <ligand>
        <name>S-adenosyl-L-methionine</name>
        <dbReference type="ChEBI" id="CHEBI:59789"/>
    </ligand>
</feature>
<dbReference type="InterPro" id="IPR011023">
    <property type="entry name" value="Nop2p"/>
</dbReference>
<dbReference type="InterPro" id="IPR031340">
    <property type="entry name" value="RsmF_methylt_CI"/>
</dbReference>
<evidence type="ECO:0000256" key="4">
    <source>
        <dbReference type="ARBA" id="ARBA00022679"/>
    </source>
</evidence>
<dbReference type="PROSITE" id="PS51686">
    <property type="entry name" value="SAM_MT_RSMB_NOP"/>
    <property type="match status" value="1"/>
</dbReference>
<proteinExistence type="inferred from homology"/>
<dbReference type="Pfam" id="PF01189">
    <property type="entry name" value="Methyltr_RsmB-F"/>
    <property type="match status" value="1"/>
</dbReference>
<dbReference type="GeneID" id="31742954"/>
<name>A0ABU9FJB7_LACJE</name>
<dbReference type="PANTHER" id="PTHR22807">
    <property type="entry name" value="NOP2 YEAST -RELATED NOL1/NOP2/FMU SUN DOMAIN-CONTAINING"/>
    <property type="match status" value="1"/>
</dbReference>
<dbReference type="PANTHER" id="PTHR22807:SF30">
    <property type="entry name" value="28S RRNA (CYTOSINE(4447)-C(5))-METHYLTRANSFERASE-RELATED"/>
    <property type="match status" value="1"/>
</dbReference>
<dbReference type="RefSeq" id="WP_006584792.1">
    <property type="nucleotide sequence ID" value="NZ_CATOUV010000001.1"/>
</dbReference>